<evidence type="ECO:0000256" key="1">
    <source>
        <dbReference type="ARBA" id="ARBA00022737"/>
    </source>
</evidence>
<dbReference type="EMBL" id="UYYA01004203">
    <property type="protein sequence ID" value="VDM60375.1"/>
    <property type="molecule type" value="Genomic_DNA"/>
</dbReference>
<feature type="signal peptide" evidence="3">
    <location>
        <begin position="1"/>
        <end position="21"/>
    </location>
</feature>
<reference evidence="7" key="1">
    <citation type="submission" date="2016-04" db="UniProtKB">
        <authorList>
            <consortium name="WormBaseParasite"/>
        </authorList>
    </citation>
    <scope>IDENTIFICATION</scope>
</reference>
<dbReference type="SMART" id="SM00686">
    <property type="entry name" value="DM13"/>
    <property type="match status" value="1"/>
</dbReference>
<protein>
    <submittedName>
        <fullName evidence="7">DM13 domain-containing protein</fullName>
    </submittedName>
</protein>
<evidence type="ECO:0000313" key="6">
    <source>
        <dbReference type="Proteomes" id="UP000267027"/>
    </source>
</evidence>
<dbReference type="WBParaSite" id="ACOC_0000878901-mRNA-1">
    <property type="protein sequence ID" value="ACOC_0000878901-mRNA-1"/>
    <property type="gene ID" value="ACOC_0000878901"/>
</dbReference>
<dbReference type="OMA" id="WETGQPH"/>
<proteinExistence type="predicted"/>
<feature type="chain" id="PRO_5043130311" evidence="3">
    <location>
        <begin position="22"/>
        <end position="791"/>
    </location>
</feature>
<evidence type="ECO:0000313" key="5">
    <source>
        <dbReference type="EMBL" id="VDM60375.1"/>
    </source>
</evidence>
<dbReference type="PANTHER" id="PTHR24036:SF17">
    <property type="entry name" value="DM13 DOMAIN-CONTAINING PROTEIN"/>
    <property type="match status" value="1"/>
</dbReference>
<dbReference type="Pfam" id="PF10517">
    <property type="entry name" value="DM13"/>
    <property type="match status" value="1"/>
</dbReference>
<dbReference type="Proteomes" id="UP000267027">
    <property type="component" value="Unassembled WGS sequence"/>
</dbReference>
<reference evidence="5 6" key="2">
    <citation type="submission" date="2018-11" db="EMBL/GenBank/DDBJ databases">
        <authorList>
            <consortium name="Pathogen Informatics"/>
        </authorList>
    </citation>
    <scope>NUCLEOTIDE SEQUENCE [LARGE SCALE GENOMIC DNA]</scope>
    <source>
        <strain evidence="5 6">Costa Rica</strain>
    </source>
</reference>
<name>A0A0R3PSW5_ANGCS</name>
<evidence type="ECO:0000256" key="2">
    <source>
        <dbReference type="SAM" id="MobiDB-lite"/>
    </source>
</evidence>
<dbReference type="InterPro" id="IPR052126">
    <property type="entry name" value="Spindle_Org/Thrombomodulin"/>
</dbReference>
<dbReference type="InterPro" id="IPR019545">
    <property type="entry name" value="DM13_domain"/>
</dbReference>
<evidence type="ECO:0000259" key="4">
    <source>
        <dbReference type="PROSITE" id="PS51549"/>
    </source>
</evidence>
<feature type="domain" description="DM13" evidence="4">
    <location>
        <begin position="658"/>
        <end position="771"/>
    </location>
</feature>
<dbReference type="PANTHER" id="PTHR24036">
    <property type="entry name" value="SKELETOR-RELATED"/>
    <property type="match status" value="1"/>
</dbReference>
<keyword evidence="6" id="KW-1185">Reference proteome</keyword>
<gene>
    <name evidence="5" type="ORF">ACOC_LOCUS8790</name>
</gene>
<keyword evidence="3" id="KW-0732">Signal</keyword>
<sequence length="791" mass="88237">MSTHMQIQIQVIQVVFLLVRASCNDVLRPAAIIPWSQYQQRFKQPKLITEPHHSQVVEKWPSFRQLSEATSRTRWLPMGKSDAKPLKMDLKETNTRQKPVIRAQLRNRSLQHLTNSRSNLLGGKQLKGSKEFSFPKDVHSSSLSSHLSTKPHVTHSITIPNGVPVHAGTWEDGKPHYHLQKRPQQFAAATFGAANPLNSLTQNHLASTSALNGGTGENIVNAIFAQSKAASLNPSVPIQVAQTAVQGAPASNPLESLLSNGASLDQLSNLANKILNFGGGDGPKGGLIEAMTNALRGAHVPTLNTAFQDDLGFGRTKPQQTIVEKLLAQAASAFNQSLKEKENKERQFRISKSREDSLKLLDKLPKDERELLRAAITSGELDADTLGPALKSLVKDDTVEESKKEKENRLTEWIRENRPTKKHKEIAVSADKLPYYGKYCGSFAEQINTKMKFKPSGALWVVDDRRFIVSKFFFQPGSLLSENVTFWLGPLNQTENILADMFPSQNGFYVQPQPIDVSIFALDELPPMKARARKVVNVLTTSSKIAELGKESVKVNDALRVKKEGYNMAKHIGLSVSLLEMNKTTKNGRGGRKQVELVVKYAQPLEWFAGFQPLLLTLPDGKSTKSVHWVSLRDHKRRETVASVLLPNGPAFQIPRVVTLRGLSPNGVYNISSGPIRVIDIKTMEINNFSLRSGNNVVWFMIGKDILPNANGHIVPLYDSRFKFFDCESLRDYYNETVHLRLPGNLDIKDVFWFSVFSIAESVSYSHIYLPYNDMQLPPDLNGLPVTYTFV</sequence>
<dbReference type="AlphaFoldDB" id="A0A0R3PSW5"/>
<keyword evidence="1" id="KW-0677">Repeat</keyword>
<evidence type="ECO:0000256" key="3">
    <source>
        <dbReference type="SAM" id="SignalP"/>
    </source>
</evidence>
<evidence type="ECO:0000313" key="7">
    <source>
        <dbReference type="WBParaSite" id="ACOC_0000878901-mRNA-1"/>
    </source>
</evidence>
<accession>A0A0R3PSW5</accession>
<organism evidence="7">
    <name type="scientific">Angiostrongylus costaricensis</name>
    <name type="common">Nematode worm</name>
    <dbReference type="NCBI Taxonomy" id="334426"/>
    <lineage>
        <taxon>Eukaryota</taxon>
        <taxon>Metazoa</taxon>
        <taxon>Ecdysozoa</taxon>
        <taxon>Nematoda</taxon>
        <taxon>Chromadorea</taxon>
        <taxon>Rhabditida</taxon>
        <taxon>Rhabditina</taxon>
        <taxon>Rhabditomorpha</taxon>
        <taxon>Strongyloidea</taxon>
        <taxon>Metastrongylidae</taxon>
        <taxon>Angiostrongylus</taxon>
    </lineage>
</organism>
<dbReference type="PROSITE" id="PS51549">
    <property type="entry name" value="DM13"/>
    <property type="match status" value="1"/>
</dbReference>
<dbReference type="OrthoDB" id="5854379at2759"/>
<feature type="region of interest" description="Disordered" evidence="2">
    <location>
        <begin position="132"/>
        <end position="160"/>
    </location>
</feature>